<feature type="compositionally biased region" description="Acidic residues" evidence="1">
    <location>
        <begin position="61"/>
        <end position="70"/>
    </location>
</feature>
<protein>
    <submittedName>
        <fullName evidence="2">Uncharacterized protein</fullName>
    </submittedName>
</protein>
<sequence length="70" mass="6701">MGDDARCPFCGNDIEGRAPRTGAVVAAAVAVAAGVAVTATTLGCVYGAPDPGRPDAAQDGATDDAGDPSP</sequence>
<keyword evidence="3" id="KW-1185">Reference proteome</keyword>
<evidence type="ECO:0000313" key="2">
    <source>
        <dbReference type="EMBL" id="AKF09000.1"/>
    </source>
</evidence>
<dbReference type="RefSeq" id="WP_053236093.1">
    <property type="nucleotide sequence ID" value="NZ_CP011125.1"/>
</dbReference>
<dbReference type="EMBL" id="CP011125">
    <property type="protein sequence ID" value="AKF09000.1"/>
    <property type="molecule type" value="Genomic_DNA"/>
</dbReference>
<evidence type="ECO:0000256" key="1">
    <source>
        <dbReference type="SAM" id="MobiDB-lite"/>
    </source>
</evidence>
<organism evidence="2 3">
    <name type="scientific">Sandaracinus amylolyticus</name>
    <dbReference type="NCBI Taxonomy" id="927083"/>
    <lineage>
        <taxon>Bacteria</taxon>
        <taxon>Pseudomonadati</taxon>
        <taxon>Myxococcota</taxon>
        <taxon>Polyangia</taxon>
        <taxon>Polyangiales</taxon>
        <taxon>Sandaracinaceae</taxon>
        <taxon>Sandaracinus</taxon>
    </lineage>
</organism>
<proteinExistence type="predicted"/>
<dbReference type="Proteomes" id="UP000034883">
    <property type="component" value="Chromosome"/>
</dbReference>
<evidence type="ECO:0000313" key="3">
    <source>
        <dbReference type="Proteomes" id="UP000034883"/>
    </source>
</evidence>
<feature type="region of interest" description="Disordered" evidence="1">
    <location>
        <begin position="47"/>
        <end position="70"/>
    </location>
</feature>
<gene>
    <name evidence="2" type="ORF">DB32_006149</name>
</gene>
<dbReference type="AlphaFoldDB" id="A0A0F6W6V0"/>
<name>A0A0F6W6V0_9BACT</name>
<dbReference type="KEGG" id="samy:DB32_006149"/>
<reference evidence="2 3" key="1">
    <citation type="submission" date="2015-03" db="EMBL/GenBank/DDBJ databases">
        <title>Genome assembly of Sandaracinus amylolyticus DSM 53668.</title>
        <authorList>
            <person name="Sharma G."/>
            <person name="Subramanian S."/>
        </authorList>
    </citation>
    <scope>NUCLEOTIDE SEQUENCE [LARGE SCALE GENOMIC DNA]</scope>
    <source>
        <strain evidence="2 3">DSM 53668</strain>
    </source>
</reference>
<accession>A0A0F6W6V0</accession>
<dbReference type="STRING" id="927083.DB32_006149"/>